<protein>
    <recommendedName>
        <fullName evidence="4">NACHT domain-containing protein</fullName>
    </recommendedName>
</protein>
<organism evidence="2 3">
    <name type="scientific">Carpinus fangiana</name>
    <dbReference type="NCBI Taxonomy" id="176857"/>
    <lineage>
        <taxon>Eukaryota</taxon>
        <taxon>Viridiplantae</taxon>
        <taxon>Streptophyta</taxon>
        <taxon>Embryophyta</taxon>
        <taxon>Tracheophyta</taxon>
        <taxon>Spermatophyta</taxon>
        <taxon>Magnoliopsida</taxon>
        <taxon>eudicotyledons</taxon>
        <taxon>Gunneridae</taxon>
        <taxon>Pentapetalae</taxon>
        <taxon>rosids</taxon>
        <taxon>fabids</taxon>
        <taxon>Fagales</taxon>
        <taxon>Betulaceae</taxon>
        <taxon>Carpinus</taxon>
    </lineage>
</organism>
<accession>A0A5N6KPN0</accession>
<comment type="caution">
    <text evidence="2">The sequence shown here is derived from an EMBL/GenBank/DDBJ whole genome shotgun (WGS) entry which is preliminary data.</text>
</comment>
<evidence type="ECO:0008006" key="4">
    <source>
        <dbReference type="Google" id="ProtNLM"/>
    </source>
</evidence>
<dbReference type="InterPro" id="IPR027417">
    <property type="entry name" value="P-loop_NTPase"/>
</dbReference>
<feature type="region of interest" description="Disordered" evidence="1">
    <location>
        <begin position="1"/>
        <end position="43"/>
    </location>
</feature>
<dbReference type="Gene3D" id="3.40.50.300">
    <property type="entry name" value="P-loop containing nucleotide triphosphate hydrolases"/>
    <property type="match status" value="1"/>
</dbReference>
<dbReference type="AlphaFoldDB" id="A0A5N6KPN0"/>
<sequence>MADTGAGSGDLPLAPDSGIQDLPSRSAQSGAVAKSGPEPPVRSLYQYNNVSGKGKAQFGDVYNTTNIYYEASSTKRLGDRTAEDGNSKRLKYMSTDGVEHYHSSLLSAIWFSEMHRRQAKVSDVDKDRRSFKWVFDVLQDHIDSVEDDESSEDDSDDSDDSEDVFADPRKLVENLELHGSGAPKWDKLSEWLISGNDYYWISGKAGSGKSTLTDYIWTNQRTDKGLDLWASGRDLLKLRFFFWNPGSPLQRSFEGALAHEMPWSENQLSGMLKAIVSEAAKSDCCFCSSIDGLDELFGDRSTVLKLLDGLISFPHVKICVTSRLEPIDLTYFDIRNYVSKRIKSLSRRWPDYLVPSHATIQRLTSTISSRAEGVFLWVHLVVRNLLENPASIGDTTGELMKYLQLLPTELRDLYGIIVSRQVAPYHMEKASLYLHLMLCTQSWGQMGILQFFLATSNDFQRDFVSITSTSSTKPHFLEAARRVHHLAQSISGLTGGLLTTTFNHDSRLDDFLISGAYPGTLGQHLEDHVMSEVYCTTVEFLHRSVFEFISDQEHSPFLFDKVSKMRVVEKVVKASIILLHWTPLQSDLGARNFSSSILAMWEHEQASYSSSEELTTGLALVLERNMQNQYNSKATWCDLRWRIRHQTTYSAEDEDVHERCPANATYLLSCVDDTIADLHRIADLSIEQRMRRDREYFLKIMIDKYKAQPNVLQQSCEPASNPESRRDTAWSRMLSGERLIGLSTQDYARAYHSENPDLHDWCEVQHSQWHTVLTFLRAGAVVDIFIEKVIPLELVPGLNDREDIRRYLSGICLSISMSPLAIVRLFRDWNQNWKRSRILDDIEQTIIACGGQSTIQDFVIQKEERKSLLIVPRRISLFALSEIESRNVYNTLRDLYSHGDMGFANFRHNIASIIREHIPPGS</sequence>
<proteinExistence type="predicted"/>
<gene>
    <name evidence="2" type="ORF">FH972_021560</name>
</gene>
<keyword evidence="3" id="KW-1185">Reference proteome</keyword>
<evidence type="ECO:0000313" key="2">
    <source>
        <dbReference type="EMBL" id="KAB8337258.1"/>
    </source>
</evidence>
<reference evidence="2 3" key="1">
    <citation type="submission" date="2019-06" db="EMBL/GenBank/DDBJ databases">
        <title>A chromosomal-level reference genome of Carpinus fangiana (Coryloideae, Betulaceae).</title>
        <authorList>
            <person name="Yang X."/>
            <person name="Wang Z."/>
            <person name="Zhang L."/>
            <person name="Hao G."/>
            <person name="Liu J."/>
            <person name="Yang Y."/>
        </authorList>
    </citation>
    <scope>NUCLEOTIDE SEQUENCE [LARGE SCALE GENOMIC DNA]</scope>
    <source>
        <strain evidence="2">Cfa_2016G</strain>
        <tissue evidence="2">Leaf</tissue>
    </source>
</reference>
<name>A0A5N6KPN0_9ROSI</name>
<dbReference type="EMBL" id="VIBQ01000009">
    <property type="protein sequence ID" value="KAB8337258.1"/>
    <property type="molecule type" value="Genomic_DNA"/>
</dbReference>
<dbReference type="PANTHER" id="PTHR10039">
    <property type="entry name" value="AMELOGENIN"/>
    <property type="match status" value="1"/>
</dbReference>
<evidence type="ECO:0000256" key="1">
    <source>
        <dbReference type="SAM" id="MobiDB-lite"/>
    </source>
</evidence>
<dbReference type="OrthoDB" id="443402at2759"/>
<dbReference type="Proteomes" id="UP000327013">
    <property type="component" value="Unassembled WGS sequence"/>
</dbReference>
<evidence type="ECO:0000313" key="3">
    <source>
        <dbReference type="Proteomes" id="UP000327013"/>
    </source>
</evidence>
<dbReference type="PANTHER" id="PTHR10039:SF5">
    <property type="entry name" value="NACHT DOMAIN-CONTAINING PROTEIN"/>
    <property type="match status" value="1"/>
</dbReference>